<reference evidence="2" key="1">
    <citation type="submission" date="2015-11" db="EMBL/GenBank/DDBJ databases">
        <title>De novo transcriptome assembly of four potential Pierce s Disease insect vectors from Arizona vineyards.</title>
        <authorList>
            <person name="Tassone E.E."/>
        </authorList>
    </citation>
    <scope>NUCLEOTIDE SEQUENCE</scope>
</reference>
<dbReference type="GO" id="GO:0003824">
    <property type="term" value="F:catalytic activity"/>
    <property type="evidence" value="ECO:0007669"/>
    <property type="project" value="InterPro"/>
</dbReference>
<name>A0A1B6IUC9_9HEMI</name>
<gene>
    <name evidence="2" type="ORF">g.32725</name>
</gene>
<dbReference type="EMBL" id="GECU01017170">
    <property type="protein sequence ID" value="JAS90536.1"/>
    <property type="molecule type" value="Transcribed_RNA"/>
</dbReference>
<dbReference type="PANTHER" id="PTHR33273:SF4">
    <property type="entry name" value="ENDONUCLEASE_EXONUCLEASE_PHOSPHATASE DOMAIN-CONTAINING PROTEIN"/>
    <property type="match status" value="1"/>
</dbReference>
<sequence length="393" mass="46330">MLNELKIIQWNARSLKPKWSEFIYNITKNKIQIGLIQETWLTEYDNIKDNNYNIEKVDRIDGYGGVAMIIHKSVTYTKTLSYNDNVTQLIGIEINNYNKPVHIYNIYCKPKNKIKRRFWEQYMFNKDHGYSIFCGDLNAHHPYWGARSPNPRGSDIFTEYNKSLLILLNDYRHTTIPTLDQNTSTLDLSFVSPNMHSKLENWEIMQDTMGSDHFPIVISFNMTNLTCKYNLDWKNISHNKFNFKKANWLVFSKTVENKVNELKLSTSFNKMDELYNIITEACETSIPKIKMPINNSRGFSPKPWWTDNCSRAIAQRRLAFTRFRKQMTAVNYRTFQIAQLKAREEIQLAKRLSWEKMCQDIGEKRTSSFAWKIVGKLKGNKCHNSNDTFINNN</sequence>
<feature type="non-terminal residue" evidence="2">
    <location>
        <position position="393"/>
    </location>
</feature>
<evidence type="ECO:0000259" key="1">
    <source>
        <dbReference type="Pfam" id="PF14529"/>
    </source>
</evidence>
<dbReference type="InterPro" id="IPR005135">
    <property type="entry name" value="Endo/exonuclease/phosphatase"/>
</dbReference>
<dbReference type="AlphaFoldDB" id="A0A1B6IUC9"/>
<dbReference type="Gene3D" id="3.60.10.10">
    <property type="entry name" value="Endonuclease/exonuclease/phosphatase"/>
    <property type="match status" value="1"/>
</dbReference>
<feature type="domain" description="Endonuclease/exonuclease/phosphatase" evidence="1">
    <location>
        <begin position="102"/>
        <end position="217"/>
    </location>
</feature>
<dbReference type="PANTHER" id="PTHR33273">
    <property type="entry name" value="DOMAIN-CONTAINING PROTEIN, PUTATIVE-RELATED"/>
    <property type="match status" value="1"/>
</dbReference>
<dbReference type="Pfam" id="PF14529">
    <property type="entry name" value="Exo_endo_phos_2"/>
    <property type="match status" value="1"/>
</dbReference>
<organism evidence="2">
    <name type="scientific">Homalodisca liturata</name>
    <dbReference type="NCBI Taxonomy" id="320908"/>
    <lineage>
        <taxon>Eukaryota</taxon>
        <taxon>Metazoa</taxon>
        <taxon>Ecdysozoa</taxon>
        <taxon>Arthropoda</taxon>
        <taxon>Hexapoda</taxon>
        <taxon>Insecta</taxon>
        <taxon>Pterygota</taxon>
        <taxon>Neoptera</taxon>
        <taxon>Paraneoptera</taxon>
        <taxon>Hemiptera</taxon>
        <taxon>Auchenorrhyncha</taxon>
        <taxon>Membracoidea</taxon>
        <taxon>Cicadellidae</taxon>
        <taxon>Cicadellinae</taxon>
        <taxon>Proconiini</taxon>
        <taxon>Homalodisca</taxon>
    </lineage>
</organism>
<dbReference type="InterPro" id="IPR036691">
    <property type="entry name" value="Endo/exonu/phosph_ase_sf"/>
</dbReference>
<protein>
    <recommendedName>
        <fullName evidence="1">Endonuclease/exonuclease/phosphatase domain-containing protein</fullName>
    </recommendedName>
</protein>
<proteinExistence type="predicted"/>
<accession>A0A1B6IUC9</accession>
<evidence type="ECO:0000313" key="2">
    <source>
        <dbReference type="EMBL" id="JAS90536.1"/>
    </source>
</evidence>
<dbReference type="SUPFAM" id="SSF56219">
    <property type="entry name" value="DNase I-like"/>
    <property type="match status" value="1"/>
</dbReference>